<comment type="caution">
    <text evidence="13">The sequence shown here is derived from an EMBL/GenBank/DDBJ whole genome shotgun (WGS) entry which is preliminary data.</text>
</comment>
<evidence type="ECO:0000313" key="14">
    <source>
        <dbReference type="Proteomes" id="UP000799776"/>
    </source>
</evidence>
<dbReference type="FunFam" id="1.20.1070.10:FF:000160">
    <property type="entry name" value="Related to Opsin-1"/>
    <property type="match status" value="1"/>
</dbReference>
<dbReference type="SUPFAM" id="SSF81321">
    <property type="entry name" value="Family A G protein-coupled receptor-like"/>
    <property type="match status" value="1"/>
</dbReference>
<dbReference type="GO" id="GO:0009881">
    <property type="term" value="F:photoreceptor activity"/>
    <property type="evidence" value="ECO:0007669"/>
    <property type="project" value="UniProtKB-KW"/>
</dbReference>
<dbReference type="InterPro" id="IPR001425">
    <property type="entry name" value="Arc/bac/fun_rhodopsins"/>
</dbReference>
<dbReference type="Proteomes" id="UP000799776">
    <property type="component" value="Unassembled WGS sequence"/>
</dbReference>
<proteinExistence type="inferred from homology"/>
<dbReference type="GO" id="GO:0007602">
    <property type="term" value="P:phototransduction"/>
    <property type="evidence" value="ECO:0007669"/>
    <property type="project" value="UniProtKB-KW"/>
</dbReference>
<dbReference type="AlphaFoldDB" id="A0A9P4LYK7"/>
<feature type="transmembrane region" description="Helical" evidence="12">
    <location>
        <begin position="141"/>
        <end position="161"/>
    </location>
</feature>
<keyword evidence="14" id="KW-1185">Reference proteome</keyword>
<evidence type="ECO:0000313" key="13">
    <source>
        <dbReference type="EMBL" id="KAF2090433.1"/>
    </source>
</evidence>
<keyword evidence="10 13" id="KW-0675">Receptor</keyword>
<comment type="similarity">
    <text evidence="2">Belongs to the archaeal/bacterial/fungal opsin family.</text>
</comment>
<evidence type="ECO:0000256" key="2">
    <source>
        <dbReference type="ARBA" id="ARBA00008130"/>
    </source>
</evidence>
<keyword evidence="4" id="KW-0716">Sensory transduction</keyword>
<organism evidence="13 14">
    <name type="scientific">Saccharata proteae CBS 121410</name>
    <dbReference type="NCBI Taxonomy" id="1314787"/>
    <lineage>
        <taxon>Eukaryota</taxon>
        <taxon>Fungi</taxon>
        <taxon>Dikarya</taxon>
        <taxon>Ascomycota</taxon>
        <taxon>Pezizomycotina</taxon>
        <taxon>Dothideomycetes</taxon>
        <taxon>Dothideomycetes incertae sedis</taxon>
        <taxon>Botryosphaeriales</taxon>
        <taxon>Saccharataceae</taxon>
        <taxon>Saccharata</taxon>
    </lineage>
</organism>
<evidence type="ECO:0000256" key="4">
    <source>
        <dbReference type="ARBA" id="ARBA00022606"/>
    </source>
</evidence>
<keyword evidence="7 12" id="KW-1133">Transmembrane helix</keyword>
<dbReference type="OrthoDB" id="536545at2759"/>
<name>A0A9P4LYK7_9PEZI</name>
<dbReference type="GO" id="GO:0005216">
    <property type="term" value="F:monoatomic ion channel activity"/>
    <property type="evidence" value="ECO:0007669"/>
    <property type="project" value="InterPro"/>
</dbReference>
<evidence type="ECO:0000256" key="6">
    <source>
        <dbReference type="ARBA" id="ARBA00022925"/>
    </source>
</evidence>
<protein>
    <submittedName>
        <fullName evidence="13">Family A G protein-coupled receptor-like protein</fullName>
    </submittedName>
</protein>
<dbReference type="GO" id="GO:0005886">
    <property type="term" value="C:plasma membrane"/>
    <property type="evidence" value="ECO:0007669"/>
    <property type="project" value="TreeGrafter"/>
</dbReference>
<evidence type="ECO:0000256" key="12">
    <source>
        <dbReference type="SAM" id="Phobius"/>
    </source>
</evidence>
<evidence type="ECO:0000256" key="3">
    <source>
        <dbReference type="ARBA" id="ARBA00022543"/>
    </source>
</evidence>
<keyword evidence="5 12" id="KW-0812">Transmembrane</keyword>
<feature type="transmembrane region" description="Helical" evidence="12">
    <location>
        <begin position="37"/>
        <end position="58"/>
    </location>
</feature>
<feature type="region of interest" description="Disordered" evidence="11">
    <location>
        <begin position="279"/>
        <end position="328"/>
    </location>
</feature>
<dbReference type="PANTHER" id="PTHR28286:SF1">
    <property type="entry name" value="30 KDA HEAT SHOCK PROTEIN-RELATED"/>
    <property type="match status" value="1"/>
</dbReference>
<evidence type="ECO:0000256" key="11">
    <source>
        <dbReference type="SAM" id="MobiDB-lite"/>
    </source>
</evidence>
<keyword evidence="6" id="KW-0681">Retinal protein</keyword>
<feature type="transmembrane region" description="Helical" evidence="12">
    <location>
        <begin position="65"/>
        <end position="84"/>
    </location>
</feature>
<dbReference type="InterPro" id="IPR043476">
    <property type="entry name" value="Yro2-like_7TM"/>
</dbReference>
<reference evidence="13" key="1">
    <citation type="journal article" date="2020" name="Stud. Mycol.">
        <title>101 Dothideomycetes genomes: a test case for predicting lifestyles and emergence of pathogens.</title>
        <authorList>
            <person name="Haridas S."/>
            <person name="Albert R."/>
            <person name="Binder M."/>
            <person name="Bloem J."/>
            <person name="Labutti K."/>
            <person name="Salamov A."/>
            <person name="Andreopoulos B."/>
            <person name="Baker S."/>
            <person name="Barry K."/>
            <person name="Bills G."/>
            <person name="Bluhm B."/>
            <person name="Cannon C."/>
            <person name="Castanera R."/>
            <person name="Culley D."/>
            <person name="Daum C."/>
            <person name="Ezra D."/>
            <person name="Gonzalez J."/>
            <person name="Henrissat B."/>
            <person name="Kuo A."/>
            <person name="Liang C."/>
            <person name="Lipzen A."/>
            <person name="Lutzoni F."/>
            <person name="Magnuson J."/>
            <person name="Mondo S."/>
            <person name="Nolan M."/>
            <person name="Ohm R."/>
            <person name="Pangilinan J."/>
            <person name="Park H.-J."/>
            <person name="Ramirez L."/>
            <person name="Alfaro M."/>
            <person name="Sun H."/>
            <person name="Tritt A."/>
            <person name="Yoshinaga Y."/>
            <person name="Zwiers L.-H."/>
            <person name="Turgeon B."/>
            <person name="Goodwin S."/>
            <person name="Spatafora J."/>
            <person name="Crous P."/>
            <person name="Grigoriev I."/>
        </authorList>
    </citation>
    <scope>NUCLEOTIDE SEQUENCE</scope>
    <source>
        <strain evidence="13">CBS 121410</strain>
    </source>
</reference>
<dbReference type="GO" id="GO:0005783">
    <property type="term" value="C:endoplasmic reticulum"/>
    <property type="evidence" value="ECO:0007669"/>
    <property type="project" value="TreeGrafter"/>
</dbReference>
<dbReference type="PROSITE" id="PS00950">
    <property type="entry name" value="BACTERIAL_OPSIN_1"/>
    <property type="match status" value="1"/>
</dbReference>
<feature type="compositionally biased region" description="Low complexity" evidence="11">
    <location>
        <begin position="304"/>
        <end position="328"/>
    </location>
</feature>
<dbReference type="InterPro" id="IPR018229">
    <property type="entry name" value="Rhodopsin_retinal_BS"/>
</dbReference>
<feature type="transmembrane region" description="Helical" evidence="12">
    <location>
        <begin position="167"/>
        <end position="186"/>
    </location>
</feature>
<dbReference type="SMART" id="SM01021">
    <property type="entry name" value="Bac_rhodopsin"/>
    <property type="match status" value="1"/>
</dbReference>
<keyword evidence="8" id="KW-0157">Chromophore</keyword>
<keyword evidence="9 12" id="KW-0472">Membrane</keyword>
<accession>A0A9P4LYK7</accession>
<keyword evidence="3" id="KW-0600">Photoreceptor protein</keyword>
<evidence type="ECO:0000256" key="10">
    <source>
        <dbReference type="ARBA" id="ARBA00023170"/>
    </source>
</evidence>
<dbReference type="PANTHER" id="PTHR28286">
    <property type="match status" value="1"/>
</dbReference>
<feature type="transmembrane region" description="Helical" evidence="12">
    <location>
        <begin position="237"/>
        <end position="256"/>
    </location>
</feature>
<gene>
    <name evidence="13" type="ORF">K490DRAFT_35295</name>
</gene>
<sequence>MSAFNRYDRRNEALQINGNTVNDRSSDIHITVRGSDWYWTVCACMTMATLVFVGLSITKPRQHRVFHYITAGVTMTAAIAYFSMASNLGWTPIDVEFRRNDHVVRGTNREIFYVRYIDWFITTPLLLMDLLLTAGMPWPTLLWVIFIDWVMIVTGLVGALVRSSYKWGYFAFGCAALVYIVYQLCWEARRHANHLGPDIGKVFLACGSLTAFLWILYPIAWGVCEGGNVISPDSEAVFYGILDLLAKPVFGAMLIFGHRNIDPSRLGLRIRDYDEDPAVTGGTTGHVEKKHNGVSNGHGTGVDTGATNGAHATAAGTATGADTTATNV</sequence>
<dbReference type="CDD" id="cd15239">
    <property type="entry name" value="7tm_YRO2_fungal-like"/>
    <property type="match status" value="1"/>
</dbReference>
<evidence type="ECO:0000256" key="5">
    <source>
        <dbReference type="ARBA" id="ARBA00022692"/>
    </source>
</evidence>
<dbReference type="Gene3D" id="1.20.1070.10">
    <property type="entry name" value="Rhodopsin 7-helix transmembrane proteins"/>
    <property type="match status" value="1"/>
</dbReference>
<feature type="transmembrane region" description="Helical" evidence="12">
    <location>
        <begin position="116"/>
        <end position="134"/>
    </location>
</feature>
<dbReference type="PRINTS" id="PR00251">
    <property type="entry name" value="BACTRLOPSIN"/>
</dbReference>
<comment type="subcellular location">
    <subcellularLocation>
        <location evidence="1">Membrane</location>
        <topology evidence="1">Multi-pass membrane protein</topology>
    </subcellularLocation>
</comment>
<evidence type="ECO:0000256" key="8">
    <source>
        <dbReference type="ARBA" id="ARBA00022991"/>
    </source>
</evidence>
<dbReference type="EMBL" id="ML978713">
    <property type="protein sequence ID" value="KAF2090433.1"/>
    <property type="molecule type" value="Genomic_DNA"/>
</dbReference>
<dbReference type="Pfam" id="PF01036">
    <property type="entry name" value="Bac_rhodopsin"/>
    <property type="match status" value="1"/>
</dbReference>
<evidence type="ECO:0000256" key="9">
    <source>
        <dbReference type="ARBA" id="ARBA00023136"/>
    </source>
</evidence>
<feature type="transmembrane region" description="Helical" evidence="12">
    <location>
        <begin position="198"/>
        <end position="217"/>
    </location>
</feature>
<evidence type="ECO:0000256" key="1">
    <source>
        <dbReference type="ARBA" id="ARBA00004141"/>
    </source>
</evidence>
<evidence type="ECO:0000256" key="7">
    <source>
        <dbReference type="ARBA" id="ARBA00022989"/>
    </source>
</evidence>